<dbReference type="InterPro" id="IPR011049">
    <property type="entry name" value="Serralysin-like_metalloprot_C"/>
</dbReference>
<dbReference type="OrthoDB" id="9807425at2"/>
<gene>
    <name evidence="3" type="ORF">DKG74_16600</name>
</gene>
<dbReference type="PROSITE" id="PS00330">
    <property type="entry name" value="HEMOLYSIN_CALCIUM"/>
    <property type="match status" value="3"/>
</dbReference>
<reference evidence="3 4" key="1">
    <citation type="submission" date="2018-05" db="EMBL/GenBank/DDBJ databases">
        <title>Zavarzinia sp. HR-AS.</title>
        <authorList>
            <person name="Lee Y."/>
            <person name="Jeon C.O."/>
        </authorList>
    </citation>
    <scope>NUCLEOTIDE SEQUENCE [LARGE SCALE GENOMIC DNA]</scope>
    <source>
        <strain evidence="3 4">HR-AS</strain>
    </source>
</reference>
<dbReference type="InterPro" id="IPR001343">
    <property type="entry name" value="Hemolysn_Ca-bd"/>
</dbReference>
<protein>
    <submittedName>
        <fullName evidence="3">Uncharacterized protein</fullName>
    </submittedName>
</protein>
<evidence type="ECO:0000256" key="2">
    <source>
        <dbReference type="ARBA" id="ARBA00022525"/>
    </source>
</evidence>
<dbReference type="PRINTS" id="PR00313">
    <property type="entry name" value="CABNDNGRPT"/>
</dbReference>
<comment type="caution">
    <text evidence="3">The sequence shown here is derived from an EMBL/GenBank/DDBJ whole genome shotgun (WGS) entry which is preliminary data.</text>
</comment>
<dbReference type="GO" id="GO:0005576">
    <property type="term" value="C:extracellular region"/>
    <property type="evidence" value="ECO:0007669"/>
    <property type="project" value="UniProtKB-SubCell"/>
</dbReference>
<dbReference type="PANTHER" id="PTHR38340:SF1">
    <property type="entry name" value="S-LAYER PROTEIN"/>
    <property type="match status" value="1"/>
</dbReference>
<name>A0A317E2T1_9PROT</name>
<comment type="subcellular location">
    <subcellularLocation>
        <location evidence="1">Secreted</location>
    </subcellularLocation>
</comment>
<dbReference type="EMBL" id="QGLE01000011">
    <property type="protein sequence ID" value="PWR19415.1"/>
    <property type="molecule type" value="Genomic_DNA"/>
</dbReference>
<evidence type="ECO:0000313" key="4">
    <source>
        <dbReference type="Proteomes" id="UP000245461"/>
    </source>
</evidence>
<dbReference type="RefSeq" id="WP_109907297.1">
    <property type="nucleotide sequence ID" value="NZ_QGLE01000011.1"/>
</dbReference>
<organism evidence="3 4">
    <name type="scientific">Zavarzinia aquatilis</name>
    <dbReference type="NCBI Taxonomy" id="2211142"/>
    <lineage>
        <taxon>Bacteria</taxon>
        <taxon>Pseudomonadati</taxon>
        <taxon>Pseudomonadota</taxon>
        <taxon>Alphaproteobacteria</taxon>
        <taxon>Rhodospirillales</taxon>
        <taxon>Zavarziniaceae</taxon>
        <taxon>Zavarzinia</taxon>
    </lineage>
</organism>
<evidence type="ECO:0000256" key="1">
    <source>
        <dbReference type="ARBA" id="ARBA00004613"/>
    </source>
</evidence>
<dbReference type="GO" id="GO:0005509">
    <property type="term" value="F:calcium ion binding"/>
    <property type="evidence" value="ECO:0007669"/>
    <property type="project" value="InterPro"/>
</dbReference>
<dbReference type="Proteomes" id="UP000245461">
    <property type="component" value="Unassembled WGS sequence"/>
</dbReference>
<dbReference type="PANTHER" id="PTHR38340">
    <property type="entry name" value="S-LAYER PROTEIN"/>
    <property type="match status" value="1"/>
</dbReference>
<dbReference type="InterPro" id="IPR018511">
    <property type="entry name" value="Hemolysin-typ_Ca-bd_CS"/>
</dbReference>
<accession>A0A317E2T1</accession>
<keyword evidence="2" id="KW-0964">Secreted</keyword>
<evidence type="ECO:0000313" key="3">
    <source>
        <dbReference type="EMBL" id="PWR19415.1"/>
    </source>
</evidence>
<dbReference type="Pfam" id="PF00353">
    <property type="entry name" value="HemolysinCabind"/>
    <property type="match status" value="2"/>
</dbReference>
<dbReference type="Gene3D" id="2.150.10.10">
    <property type="entry name" value="Serralysin-like metalloprotease, C-terminal"/>
    <property type="match status" value="2"/>
</dbReference>
<keyword evidence="4" id="KW-1185">Reference proteome</keyword>
<proteinExistence type="predicted"/>
<dbReference type="AlphaFoldDB" id="A0A317E2T1"/>
<sequence>MRYWSERTVVADGQAFATEVLNGRATYYLSATDAAATTVTAMAQDRLGGIGAGETVLVVPNTDESLRPWGDLGGDTWWEGNTPAHFSSVLTLADGTGILLSGNQADYRGEEGEPSDYAEPYIERTATFDFHTAYQLGGSPAYADYRYLATGHDVQEDFEQLFWVEWEEDGEYYGDYLSEDWHISTHEVVDAADPMAFDSAAYLYTYRLDHDRVGTYVRDYGSSIPINDHSSTLYAQVVLPGGGSQPAAVVLDTSPVGTGVLIERAGGQLGVLWINAASVSALALSLAALRPDGTVARTFNTAIDLGALSGAPTLVAATSATNKDIFAVVEIGNVPYLVQFDAGLHQQGELTRIAGGRWTGSSAEHLGDVSLVALPDGGVLLAFGVDGDGVSGGDDHRIVLQQLDADGHRVGATLKITDADGGWFDLDALGDGRVQLTWTDDGQTLSRVLDTAAGPLVTDGTADNDVIIGTAYGDTLAGGAGKDQIDGGAGNDRISGGDGNDILIGGAGADRIDGGAGRDLLRYDNAVTVDLLDASLNTGDAAGDVITSIEQFRGSHLGDAFHGSDGADVFDGMAGDDILVGRAGDDLLIGNAGDDTMTGGGGRDEFRYAAFGDGVDRITDFTRGEDVISIRATVVGETFYVIANDAPRPNRDAPTFLFDTDSKTLSYDADGRGAIAAIEIAVLDGVETLAKADFLLIA</sequence>
<dbReference type="InterPro" id="IPR050557">
    <property type="entry name" value="RTX_toxin/Mannuronan_C5-epim"/>
</dbReference>
<dbReference type="SUPFAM" id="SSF51120">
    <property type="entry name" value="beta-Roll"/>
    <property type="match status" value="2"/>
</dbReference>